<dbReference type="PANTHER" id="PTHR24304">
    <property type="entry name" value="CYTOCHROME P450 FAMILY 7"/>
    <property type="match status" value="1"/>
</dbReference>
<dbReference type="InterPro" id="IPR036396">
    <property type="entry name" value="Cyt_P450_sf"/>
</dbReference>
<organism>
    <name type="scientific">Serpula lacrymans var. lacrymans (strain S7.9)</name>
    <name type="common">Dry rot fungus</name>
    <dbReference type="NCBI Taxonomy" id="578457"/>
    <lineage>
        <taxon>Eukaryota</taxon>
        <taxon>Fungi</taxon>
        <taxon>Dikarya</taxon>
        <taxon>Basidiomycota</taxon>
        <taxon>Agaricomycotina</taxon>
        <taxon>Agaricomycetes</taxon>
        <taxon>Agaricomycetidae</taxon>
        <taxon>Boletales</taxon>
        <taxon>Coniophorineae</taxon>
        <taxon>Serpulaceae</taxon>
        <taxon>Serpula</taxon>
    </lineage>
</organism>
<dbReference type="AlphaFoldDB" id="F8NKV8"/>
<proteinExistence type="inferred from homology"/>
<dbReference type="GO" id="GO:0008395">
    <property type="term" value="F:steroid hydroxylase activity"/>
    <property type="evidence" value="ECO:0007669"/>
    <property type="project" value="TreeGrafter"/>
</dbReference>
<keyword evidence="5 6" id="KW-0408">Iron</keyword>
<dbReference type="OrthoDB" id="3366823at2759"/>
<sequence length="514" mass="57777">MSILDLNTAVVAVVLLGLTVWLRRRNTSPNAVIRPPYAFSLIPWVGNALDYKNRPATWTREVESKLGPVYQSTVLGKPVIFCLSRTLISQIFKNYRDFSFTPIKTDAHHRVFGVTLDALSDEEGQKTMFAELYRVLSKKAFGPMVGQISANMEARFSAIIGNMTPNERRDGKLFNLMSLIPPLFYAASAQGMFGDTFPADDIFKSNTDFEDQFGLMYTGLPFPWLVKRGITGRDYCIARVKASLAQYESGEVQAPYFIQVMLDLRHTLGWTSQDLAAYLHSYLFALTSNTIYAAYWLVVYTYTHPEVVAEIQAEVDRAEAAFLKENPKETPTDLFANLGFLDDNFPLLNSIINESLRLCSNGTSVREVMADIVMDVPSNSHGPSESRAMLFKKGDTIYMPNRYHHWNPEEFEDAESFVATRFMPGQKRQPGFFMPFGGGISVCSGRHLASAELKALMIILTRWYNVKYECLVDRNGEKVKDAKPLAIPPFDLGSGSAILHPEGDVVVRLRARSK</sequence>
<dbReference type="PRINTS" id="PR00465">
    <property type="entry name" value="EP450IV"/>
</dbReference>
<dbReference type="GO" id="GO:0020037">
    <property type="term" value="F:heme binding"/>
    <property type="evidence" value="ECO:0007669"/>
    <property type="project" value="InterPro"/>
</dbReference>
<dbReference type="GO" id="GO:0005506">
    <property type="term" value="F:iron ion binding"/>
    <property type="evidence" value="ECO:0007669"/>
    <property type="project" value="InterPro"/>
</dbReference>
<evidence type="ECO:0000256" key="4">
    <source>
        <dbReference type="ARBA" id="ARBA00022723"/>
    </source>
</evidence>
<reference evidence="7" key="1">
    <citation type="submission" date="2011-04" db="EMBL/GenBank/DDBJ databases">
        <title>Evolution of plant cell wall degrading machinery underlies the functional diversity of forest fungi.</title>
        <authorList>
            <consortium name="US DOE Joint Genome Institute (JGI-PGF)"/>
            <person name="Eastwood D.C."/>
            <person name="Floudas D."/>
            <person name="Binder M."/>
            <person name="Majcherczyk A."/>
            <person name="Schneider P."/>
            <person name="Aerts A."/>
            <person name="Asiegbu F.O."/>
            <person name="Baker S.E."/>
            <person name="Barry K."/>
            <person name="Bendiksby M."/>
            <person name="Blumentritt M."/>
            <person name="Coutinho P.M."/>
            <person name="Cullen D."/>
            <person name="Cullen D."/>
            <person name="Gathman A."/>
            <person name="Goodell B."/>
            <person name="Henrissat B."/>
            <person name="Ihrmark K."/>
            <person name="Kauserud H."/>
            <person name="Kohler A."/>
            <person name="LaButti K."/>
            <person name="Lapidus A."/>
            <person name="Lavin J.L."/>
            <person name="Lee Y.-H."/>
            <person name="Lindquist E."/>
            <person name="Lilly W."/>
            <person name="Lucas S."/>
            <person name="Morin E."/>
            <person name="Murat C."/>
            <person name="Oguiza J.A."/>
            <person name="Park J."/>
            <person name="Pisabarro A.G."/>
            <person name="Riley R."/>
            <person name="Rosling A."/>
            <person name="Salamov A."/>
            <person name="Schmidt O."/>
            <person name="Schmutz J."/>
            <person name="Skrede I."/>
            <person name="Stenlid J."/>
            <person name="Wiebenga A."/>
            <person name="Xie X."/>
            <person name="Kues U."/>
            <person name="Hibbett D.S."/>
            <person name="Hoffmeister D."/>
            <person name="Hogberg N."/>
            <person name="Martin F."/>
            <person name="Grigoriev I.V."/>
            <person name="Watkinson S.C."/>
        </authorList>
    </citation>
    <scope>NUCLEOTIDE SEQUENCE</scope>
    <source>
        <strain evidence="7">S7.9</strain>
    </source>
</reference>
<evidence type="ECO:0000256" key="6">
    <source>
        <dbReference type="PIRSR" id="PIRSR602403-1"/>
    </source>
</evidence>
<evidence type="ECO:0000256" key="3">
    <source>
        <dbReference type="ARBA" id="ARBA00022617"/>
    </source>
</evidence>
<dbReference type="Pfam" id="PF00067">
    <property type="entry name" value="p450"/>
    <property type="match status" value="1"/>
</dbReference>
<dbReference type="KEGG" id="sla:SERLADRAFT_459654"/>
<keyword evidence="4 6" id="KW-0479">Metal-binding</keyword>
<accession>F8NKV8</accession>
<feature type="binding site" description="axial binding residue" evidence="6">
    <location>
        <position position="443"/>
    </location>
    <ligand>
        <name>heme</name>
        <dbReference type="ChEBI" id="CHEBI:30413"/>
    </ligand>
    <ligandPart>
        <name>Fe</name>
        <dbReference type="ChEBI" id="CHEBI:18248"/>
    </ligandPart>
</feature>
<dbReference type="EMBL" id="GL945430">
    <property type="protein sequence ID" value="EGO28827.1"/>
    <property type="molecule type" value="Genomic_DNA"/>
</dbReference>
<evidence type="ECO:0008006" key="8">
    <source>
        <dbReference type="Google" id="ProtNLM"/>
    </source>
</evidence>
<dbReference type="PRINTS" id="PR00385">
    <property type="entry name" value="P450"/>
</dbReference>
<evidence type="ECO:0000256" key="1">
    <source>
        <dbReference type="ARBA" id="ARBA00001971"/>
    </source>
</evidence>
<dbReference type="InterPro" id="IPR050529">
    <property type="entry name" value="CYP450_sterol_14alpha_dmase"/>
</dbReference>
<dbReference type="HOGENOM" id="CLU_018012_5_1_1"/>
<dbReference type="SUPFAM" id="SSF48264">
    <property type="entry name" value="Cytochrome P450"/>
    <property type="match status" value="1"/>
</dbReference>
<dbReference type="RefSeq" id="XP_007315026.1">
    <property type="nucleotide sequence ID" value="XM_007314964.1"/>
</dbReference>
<dbReference type="InterPro" id="IPR002403">
    <property type="entry name" value="Cyt_P450_E_grp-IV"/>
</dbReference>
<dbReference type="GeneID" id="18817943"/>
<dbReference type="InterPro" id="IPR001128">
    <property type="entry name" value="Cyt_P450"/>
</dbReference>
<keyword evidence="3 6" id="KW-0349">Heme</keyword>
<evidence type="ECO:0000313" key="7">
    <source>
        <dbReference type="EMBL" id="EGO28827.1"/>
    </source>
</evidence>
<dbReference type="PANTHER" id="PTHR24304:SF2">
    <property type="entry name" value="24-HYDROXYCHOLESTEROL 7-ALPHA-HYDROXYLASE"/>
    <property type="match status" value="1"/>
</dbReference>
<evidence type="ECO:0000256" key="5">
    <source>
        <dbReference type="ARBA" id="ARBA00023004"/>
    </source>
</evidence>
<name>F8NKV8_SERL9</name>
<dbReference type="Proteomes" id="UP000008064">
    <property type="component" value="Unassembled WGS sequence"/>
</dbReference>
<gene>
    <name evidence="7" type="ORF">SERLADRAFT_459654</name>
</gene>
<dbReference type="Gene3D" id="1.10.630.10">
    <property type="entry name" value="Cytochrome P450"/>
    <property type="match status" value="1"/>
</dbReference>
<comment type="cofactor">
    <cofactor evidence="1 6">
        <name>heme</name>
        <dbReference type="ChEBI" id="CHEBI:30413"/>
    </cofactor>
</comment>
<protein>
    <recommendedName>
        <fullName evidence="8">Cytochrome P450</fullName>
    </recommendedName>
</protein>
<evidence type="ECO:0000256" key="2">
    <source>
        <dbReference type="ARBA" id="ARBA00010617"/>
    </source>
</evidence>
<dbReference type="GO" id="GO:0016705">
    <property type="term" value="F:oxidoreductase activity, acting on paired donors, with incorporation or reduction of molecular oxygen"/>
    <property type="evidence" value="ECO:0007669"/>
    <property type="project" value="InterPro"/>
</dbReference>
<comment type="similarity">
    <text evidence="2">Belongs to the cytochrome P450 family.</text>
</comment>